<evidence type="ECO:0000313" key="4">
    <source>
        <dbReference type="Proteomes" id="UP000191897"/>
    </source>
</evidence>
<feature type="coiled-coil region" evidence="1">
    <location>
        <begin position="209"/>
        <end position="251"/>
    </location>
</feature>
<evidence type="ECO:0008006" key="5">
    <source>
        <dbReference type="Google" id="ProtNLM"/>
    </source>
</evidence>
<sequence>MAGGTEGGRRLQMVDDNPDMMAIRPDEDDVAAPVSQWRRHWLRLLTSGCIAAATVAGAALPLLLIDSGFRGYVSQARIEVSQTAYDAPDAARFLAMARRTLLSPSGLDRITADLKLKSADMVGVRNQGELGLLFDLLTGADARPLSAREALNGAVGQAIRLELTPDENTLIVTGKAATPETAMRLTDYLSMRVIADGKAGTMTPAMRETERARTRLDEAEAALNGFQMRHGDAVMSEVQQLEQQLRDVNDRLAGITPQQQSVQADLTAASALKPNDVFVKPLPAGVAFSALEDVRQKHASASMALAAVSVDYGPKHPRSIAAQNAVDAAQALAAPALRQLLEGLRADEKRIVQEVATANGEQRKYLDRLSELGVASGEFSRLQGELETARNAYLEASERRDLSASATPAVETRLTKKATPGELTRDLTQAAMLAGGGALIGLLGSLYLLSYRRHDEEEEGALIVEDGAQLPSSVEPPVQFLQISEFEPIEPAVFEDLPDLAAEGNIEPEEDSFADYYGEAFNDDDDMPLDERVRQVLMGSRTVRAADPVSSGLPPLLAEALAGRFDHAQAEAEELMELRRQLAFLRERLTDYADHREDYRKTA</sequence>
<feature type="coiled-coil region" evidence="1">
    <location>
        <begin position="558"/>
        <end position="595"/>
    </location>
</feature>
<evidence type="ECO:0000256" key="1">
    <source>
        <dbReference type="SAM" id="Coils"/>
    </source>
</evidence>
<evidence type="ECO:0000256" key="2">
    <source>
        <dbReference type="SAM" id="Phobius"/>
    </source>
</evidence>
<proteinExistence type="predicted"/>
<keyword evidence="2" id="KW-0812">Transmembrane</keyword>
<reference evidence="3 4" key="1">
    <citation type="submission" date="2016-01" db="EMBL/GenBank/DDBJ databases">
        <authorList>
            <person name="Oliw E.H."/>
        </authorList>
    </citation>
    <scope>NUCLEOTIDE SEQUENCE [LARGE SCALE GENOMIC DNA]</scope>
    <source>
        <strain evidence="3 4">Kerr 14</strain>
    </source>
</reference>
<organism evidence="3 4">
    <name type="scientific">Agrobacterium tumefaciens str. Kerr 14</name>
    <dbReference type="NCBI Taxonomy" id="1183424"/>
    <lineage>
        <taxon>Bacteria</taxon>
        <taxon>Pseudomonadati</taxon>
        <taxon>Pseudomonadota</taxon>
        <taxon>Alphaproteobacteria</taxon>
        <taxon>Hyphomicrobiales</taxon>
        <taxon>Rhizobiaceae</taxon>
        <taxon>Rhizobium/Agrobacterium group</taxon>
        <taxon>Agrobacterium</taxon>
        <taxon>Agrobacterium tumefaciens complex</taxon>
    </lineage>
</organism>
<keyword evidence="2" id="KW-1133">Transmembrane helix</keyword>
<feature type="transmembrane region" description="Helical" evidence="2">
    <location>
        <begin position="44"/>
        <end position="65"/>
    </location>
</feature>
<gene>
    <name evidence="3" type="ORF">AGR4C_Cc50123</name>
</gene>
<accession>A0A1S7PWY0</accession>
<evidence type="ECO:0000313" key="3">
    <source>
        <dbReference type="EMBL" id="CUX27817.1"/>
    </source>
</evidence>
<keyword evidence="1" id="KW-0175">Coiled coil</keyword>
<name>A0A1S7PWY0_AGRTU</name>
<dbReference type="EMBL" id="FBWC01000014">
    <property type="protein sequence ID" value="CUX27817.1"/>
    <property type="molecule type" value="Genomic_DNA"/>
</dbReference>
<protein>
    <recommendedName>
        <fullName evidence="5">Succinoglycan biosynthesis transport protein</fullName>
    </recommendedName>
</protein>
<keyword evidence="2" id="KW-0472">Membrane</keyword>
<dbReference type="Proteomes" id="UP000191897">
    <property type="component" value="Unassembled WGS sequence"/>
</dbReference>
<dbReference type="AlphaFoldDB" id="A0A1S7PWY0"/>